<reference evidence="1" key="1">
    <citation type="submission" date="2015-07" db="EMBL/GenBank/DDBJ databases">
        <title>MeaNS - Measles Nucleotide Surveillance Program.</title>
        <authorList>
            <person name="Tran T."/>
            <person name="Druce J."/>
        </authorList>
    </citation>
    <scope>NUCLEOTIDE SEQUENCE</scope>
    <source>
        <strain evidence="1">UCB-OBI-ISO-001</strain>
        <tissue evidence="1">Gonad</tissue>
    </source>
</reference>
<dbReference type="AlphaFoldDB" id="A0A0L8GAW1"/>
<sequence>MTFIFLPVLNIIFSPSLCLHLLSYHLYPYHSWFSPSSFHICYHLSSYPVTFILSQHMTQPLHPISLHNIHHCVPIIFCN</sequence>
<name>A0A0L8GAW1_OCTBM</name>
<proteinExistence type="predicted"/>
<organism evidence="1">
    <name type="scientific">Octopus bimaculoides</name>
    <name type="common">California two-spotted octopus</name>
    <dbReference type="NCBI Taxonomy" id="37653"/>
    <lineage>
        <taxon>Eukaryota</taxon>
        <taxon>Metazoa</taxon>
        <taxon>Spiralia</taxon>
        <taxon>Lophotrochozoa</taxon>
        <taxon>Mollusca</taxon>
        <taxon>Cephalopoda</taxon>
        <taxon>Coleoidea</taxon>
        <taxon>Octopodiformes</taxon>
        <taxon>Octopoda</taxon>
        <taxon>Incirrata</taxon>
        <taxon>Octopodidae</taxon>
        <taxon>Octopus</taxon>
    </lineage>
</organism>
<accession>A0A0L8GAW1</accession>
<evidence type="ECO:0000313" key="1">
    <source>
        <dbReference type="EMBL" id="KOF74004.1"/>
    </source>
</evidence>
<dbReference type="EMBL" id="KQ422903">
    <property type="protein sequence ID" value="KOF74004.1"/>
    <property type="molecule type" value="Genomic_DNA"/>
</dbReference>
<gene>
    <name evidence="1" type="ORF">OCBIM_22037008mg</name>
</gene>
<protein>
    <submittedName>
        <fullName evidence="1">Uncharacterized protein</fullName>
    </submittedName>
</protein>